<reference evidence="1 2" key="1">
    <citation type="submission" date="2017-10" db="EMBL/GenBank/DDBJ databases">
        <title>Draft genome of two endophytic bacteria isolated from 'guarana' Paullinia cupana (Mart.) Ducke.</title>
        <authorList>
            <person name="Siqueira K.A."/>
            <person name="Liotti R.G."/>
            <person name="Mendes T.A."/>
            <person name="Soares M.A."/>
        </authorList>
    </citation>
    <scope>NUCLEOTIDE SEQUENCE [LARGE SCALE GENOMIC DNA]</scope>
    <source>
        <strain evidence="1 2">342</strain>
    </source>
</reference>
<organism evidence="1 2">
    <name type="scientific">Pantoea coffeiphila</name>
    <dbReference type="NCBI Taxonomy" id="1465635"/>
    <lineage>
        <taxon>Bacteria</taxon>
        <taxon>Pseudomonadati</taxon>
        <taxon>Pseudomonadota</taxon>
        <taxon>Gammaproteobacteria</taxon>
        <taxon>Enterobacterales</taxon>
        <taxon>Erwiniaceae</taxon>
        <taxon>Pantoea</taxon>
    </lineage>
</organism>
<dbReference type="InterPro" id="IPR018684">
    <property type="entry name" value="DUF2171"/>
</dbReference>
<dbReference type="Pfam" id="PF09939">
    <property type="entry name" value="DUF2171"/>
    <property type="match status" value="1"/>
</dbReference>
<dbReference type="RefSeq" id="WP_105594541.1">
    <property type="nucleotide sequence ID" value="NZ_PDET01000017.1"/>
</dbReference>
<evidence type="ECO:0000313" key="2">
    <source>
        <dbReference type="Proteomes" id="UP000239181"/>
    </source>
</evidence>
<proteinExistence type="predicted"/>
<dbReference type="Proteomes" id="UP000239181">
    <property type="component" value="Unassembled WGS sequence"/>
</dbReference>
<accession>A0A2S9I727</accession>
<dbReference type="AlphaFoldDB" id="A0A2S9I727"/>
<evidence type="ECO:0008006" key="3">
    <source>
        <dbReference type="Google" id="ProtNLM"/>
    </source>
</evidence>
<sequence length="78" mass="8773">MVNKAEIMDHAQVTDKNGIHVGVVDHLEGDDSIKLVRNEPEAGGIHHIIPLSWVDRVDDNKVILKLTKPEVEKDWKEG</sequence>
<dbReference type="OrthoDB" id="5569780at2"/>
<gene>
    <name evidence="1" type="ORF">CQW29_20185</name>
</gene>
<comment type="caution">
    <text evidence="1">The sequence shown here is derived from an EMBL/GenBank/DDBJ whole genome shotgun (WGS) entry which is preliminary data.</text>
</comment>
<name>A0A2S9I727_9GAMM</name>
<protein>
    <recommendedName>
        <fullName evidence="3">DUF2171 domain-containing protein</fullName>
    </recommendedName>
</protein>
<keyword evidence="2" id="KW-1185">Reference proteome</keyword>
<dbReference type="EMBL" id="PDET01000017">
    <property type="protein sequence ID" value="PRD13581.1"/>
    <property type="molecule type" value="Genomic_DNA"/>
</dbReference>
<evidence type="ECO:0000313" key="1">
    <source>
        <dbReference type="EMBL" id="PRD13581.1"/>
    </source>
</evidence>